<feature type="region of interest" description="Disordered" evidence="1">
    <location>
        <begin position="82"/>
        <end position="112"/>
    </location>
</feature>
<dbReference type="EMBL" id="CYKH01001565">
    <property type="protein sequence ID" value="CUG87666.1"/>
    <property type="molecule type" value="Genomic_DNA"/>
</dbReference>
<evidence type="ECO:0000313" key="3">
    <source>
        <dbReference type="Proteomes" id="UP000051952"/>
    </source>
</evidence>
<keyword evidence="3" id="KW-1185">Reference proteome</keyword>
<gene>
    <name evidence="2" type="ORF">BSAL_11345</name>
</gene>
<organism evidence="2 3">
    <name type="scientific">Bodo saltans</name>
    <name type="common">Flagellated protozoan</name>
    <dbReference type="NCBI Taxonomy" id="75058"/>
    <lineage>
        <taxon>Eukaryota</taxon>
        <taxon>Discoba</taxon>
        <taxon>Euglenozoa</taxon>
        <taxon>Kinetoplastea</taxon>
        <taxon>Metakinetoplastina</taxon>
        <taxon>Eubodonida</taxon>
        <taxon>Bodonidae</taxon>
        <taxon>Bodo</taxon>
    </lineage>
</organism>
<reference evidence="3" key="1">
    <citation type="submission" date="2015-09" db="EMBL/GenBank/DDBJ databases">
        <authorList>
            <consortium name="Pathogen Informatics"/>
        </authorList>
    </citation>
    <scope>NUCLEOTIDE SEQUENCE [LARGE SCALE GENOMIC DNA]</scope>
    <source>
        <strain evidence="3">Lake Konstanz</strain>
    </source>
</reference>
<evidence type="ECO:0000313" key="2">
    <source>
        <dbReference type="EMBL" id="CUG87666.1"/>
    </source>
</evidence>
<dbReference type="VEuPathDB" id="TriTrypDB:BSAL_11345"/>
<accession>A0A0S4JCD8</accession>
<protein>
    <submittedName>
        <fullName evidence="2">Uncharacterized protein</fullName>
    </submittedName>
</protein>
<dbReference type="Proteomes" id="UP000051952">
    <property type="component" value="Unassembled WGS sequence"/>
</dbReference>
<feature type="compositionally biased region" description="Basic and acidic residues" evidence="1">
    <location>
        <begin position="91"/>
        <end position="101"/>
    </location>
</feature>
<sequence length="156" mass="16701">MLSKRNRCITMLDDGSTPASLSAINCDDNGIRMTDATVDGFIVGSPSPPLPAYDGGMKMMMSWALCDDNLFWDADGNAITGLSPPPPQQHQDADVSTEQHKVGKGTTLSRDNNESNRSGLYFCDNFSVDVSSDLICRRLPAATGAMGGIDLINKVL</sequence>
<dbReference type="AlphaFoldDB" id="A0A0S4JCD8"/>
<proteinExistence type="predicted"/>
<evidence type="ECO:0000256" key="1">
    <source>
        <dbReference type="SAM" id="MobiDB-lite"/>
    </source>
</evidence>
<name>A0A0S4JCD8_BODSA</name>